<dbReference type="PRINTS" id="PR00390">
    <property type="entry name" value="PHPHLIPASEC"/>
</dbReference>
<evidence type="ECO:0000259" key="7">
    <source>
        <dbReference type="PROSITE" id="PS50009"/>
    </source>
</evidence>
<proteinExistence type="predicted"/>
<feature type="domain" description="PI-PLC Y-box" evidence="6">
    <location>
        <begin position="485"/>
        <end position="575"/>
    </location>
</feature>
<evidence type="ECO:0000259" key="6">
    <source>
        <dbReference type="PROSITE" id="PS50008"/>
    </source>
</evidence>
<evidence type="ECO:0000313" key="9">
    <source>
        <dbReference type="EMBL" id="SBP01662.1"/>
    </source>
</evidence>
<dbReference type="Pfam" id="PF00388">
    <property type="entry name" value="PI-PLC-X"/>
    <property type="match status" value="1"/>
</dbReference>
<dbReference type="PROSITE" id="PS50007">
    <property type="entry name" value="PIPLC_X_DOMAIN"/>
    <property type="match status" value="1"/>
</dbReference>
<dbReference type="EMBL" id="HADW01000262">
    <property type="protein sequence ID" value="SBP01662.1"/>
    <property type="molecule type" value="Transcribed_RNA"/>
</dbReference>
<dbReference type="EC" id="3.1.4.11" evidence="3"/>
<dbReference type="Gene3D" id="3.20.20.190">
    <property type="entry name" value="Phosphatidylinositol (PI) phosphodiesterase"/>
    <property type="match status" value="1"/>
</dbReference>
<dbReference type="InterPro" id="IPR029071">
    <property type="entry name" value="Ubiquitin-like_domsf"/>
</dbReference>
<keyword evidence="3" id="KW-0443">Lipid metabolism</keyword>
<dbReference type="SMART" id="SM00149">
    <property type="entry name" value="PLCYc"/>
    <property type="match status" value="1"/>
</dbReference>
<dbReference type="Gene3D" id="3.10.20.90">
    <property type="entry name" value="Phosphatidylinositol 3-kinase Catalytic Subunit, Chain A, domain 1"/>
    <property type="match status" value="2"/>
</dbReference>
<dbReference type="PANTHER" id="PTHR10336:SF6">
    <property type="entry name" value="1-PHOSPHATIDYLINOSITOL 4,5-BISPHOSPHATE PHOSPHODIESTERASE EPSILON-1"/>
    <property type="match status" value="1"/>
</dbReference>
<dbReference type="GO" id="GO:0051209">
    <property type="term" value="P:release of sequestered calcium ion into cytosol"/>
    <property type="evidence" value="ECO:0007669"/>
    <property type="project" value="TreeGrafter"/>
</dbReference>
<organism evidence="9">
    <name type="scientific">Iconisemion striatum</name>
    <dbReference type="NCBI Taxonomy" id="60296"/>
    <lineage>
        <taxon>Eukaryota</taxon>
        <taxon>Metazoa</taxon>
        <taxon>Chordata</taxon>
        <taxon>Craniata</taxon>
        <taxon>Vertebrata</taxon>
        <taxon>Euteleostomi</taxon>
        <taxon>Actinopterygii</taxon>
        <taxon>Neopterygii</taxon>
        <taxon>Teleostei</taxon>
        <taxon>Neoteleostei</taxon>
        <taxon>Acanthomorphata</taxon>
        <taxon>Ovalentaria</taxon>
        <taxon>Atherinomorphae</taxon>
        <taxon>Cyprinodontiformes</taxon>
        <taxon>Nothobranchiidae</taxon>
        <taxon>Iconisemion</taxon>
    </lineage>
</organism>
<reference evidence="9" key="1">
    <citation type="submission" date="2016-05" db="EMBL/GenBank/DDBJ databases">
        <authorList>
            <person name="Lavstsen T."/>
            <person name="Jespersen J.S."/>
        </authorList>
    </citation>
    <scope>NUCLEOTIDE SEQUENCE</scope>
    <source>
        <tissue evidence="9">Brain</tissue>
    </source>
</reference>
<evidence type="ECO:0000259" key="5">
    <source>
        <dbReference type="PROSITE" id="PS50004"/>
    </source>
</evidence>
<dbReference type="GO" id="GO:0046488">
    <property type="term" value="P:phosphatidylinositol metabolic process"/>
    <property type="evidence" value="ECO:0007669"/>
    <property type="project" value="TreeGrafter"/>
</dbReference>
<dbReference type="Pfam" id="PF00788">
    <property type="entry name" value="RA"/>
    <property type="match status" value="1"/>
</dbReference>
<accession>A0A1A7W6R5</accession>
<feature type="region of interest" description="Disordered" evidence="4">
    <location>
        <begin position="414"/>
        <end position="474"/>
    </location>
</feature>
<dbReference type="FunFam" id="2.60.40.150:FF:000085">
    <property type="entry name" value="Phosphoinositide phospholipase C"/>
    <property type="match status" value="1"/>
</dbReference>
<feature type="compositionally biased region" description="Basic and acidic residues" evidence="4">
    <location>
        <begin position="332"/>
        <end position="358"/>
    </location>
</feature>
<dbReference type="SMART" id="SM00239">
    <property type="entry name" value="C2"/>
    <property type="match status" value="1"/>
</dbReference>
<dbReference type="Gene3D" id="1.10.840.10">
    <property type="entry name" value="Ras guanine-nucleotide exchange factors catalytic domain"/>
    <property type="match status" value="1"/>
</dbReference>
<dbReference type="InterPro" id="IPR036964">
    <property type="entry name" value="RASGEF_cat_dom_sf"/>
</dbReference>
<dbReference type="CDD" id="cd00275">
    <property type="entry name" value="C2_PLC_like"/>
    <property type="match status" value="1"/>
</dbReference>
<evidence type="ECO:0000256" key="2">
    <source>
        <dbReference type="PROSITE-ProRule" id="PRU00168"/>
    </source>
</evidence>
<dbReference type="Pfam" id="PF00168">
    <property type="entry name" value="C2"/>
    <property type="match status" value="1"/>
</dbReference>
<dbReference type="PROSITE" id="PS50008">
    <property type="entry name" value="PIPLC_Y_DOMAIN"/>
    <property type="match status" value="1"/>
</dbReference>
<dbReference type="SMART" id="SM00148">
    <property type="entry name" value="PLCXc"/>
    <property type="match status" value="1"/>
</dbReference>
<keyword evidence="3" id="KW-0378">Hydrolase</keyword>
<dbReference type="InterPro" id="IPR035892">
    <property type="entry name" value="C2_domain_sf"/>
</dbReference>
<dbReference type="GO" id="GO:0016042">
    <property type="term" value="P:lipid catabolic process"/>
    <property type="evidence" value="ECO:0007669"/>
    <property type="project" value="UniProtKB-KW"/>
</dbReference>
<dbReference type="CDD" id="cd08596">
    <property type="entry name" value="PI-PLCc_epsilon"/>
    <property type="match status" value="1"/>
</dbReference>
<gene>
    <name evidence="9" type="primary">PLCE1</name>
</gene>
<dbReference type="GO" id="GO:0007265">
    <property type="term" value="P:Ras protein signal transduction"/>
    <property type="evidence" value="ECO:0007669"/>
    <property type="project" value="TreeGrafter"/>
</dbReference>
<feature type="region of interest" description="Disordered" evidence="4">
    <location>
        <begin position="329"/>
        <end position="358"/>
    </location>
</feature>
<keyword evidence="1" id="KW-0807">Transducer</keyword>
<evidence type="ECO:0000259" key="8">
    <source>
        <dbReference type="PROSITE" id="PS50200"/>
    </source>
</evidence>
<dbReference type="SUPFAM" id="SSF54236">
    <property type="entry name" value="Ubiquitin-like"/>
    <property type="match status" value="2"/>
</dbReference>
<dbReference type="Pfam" id="PF00617">
    <property type="entry name" value="RasGEF"/>
    <property type="match status" value="1"/>
</dbReference>
<dbReference type="InterPro" id="IPR001711">
    <property type="entry name" value="PLipase_C_Pinositol-sp_Y"/>
</dbReference>
<protein>
    <recommendedName>
        <fullName evidence="3">Phosphoinositide phospholipase C</fullName>
        <ecNumber evidence="3">3.1.4.11</ecNumber>
    </recommendedName>
</protein>
<dbReference type="CDD" id="cd01780">
    <property type="entry name" value="RA2_PLC-epsilon"/>
    <property type="match status" value="1"/>
</dbReference>
<dbReference type="GO" id="GO:0007186">
    <property type="term" value="P:G protein-coupled receptor signaling pathway"/>
    <property type="evidence" value="ECO:0007669"/>
    <property type="project" value="TreeGrafter"/>
</dbReference>
<keyword evidence="2" id="KW-0344">Guanine-nucleotide releasing factor</keyword>
<dbReference type="GO" id="GO:0005085">
    <property type="term" value="F:guanyl-nucleotide exchange factor activity"/>
    <property type="evidence" value="ECO:0007669"/>
    <property type="project" value="UniProtKB-KW"/>
</dbReference>
<dbReference type="PANTHER" id="PTHR10336">
    <property type="entry name" value="PHOSPHOINOSITIDE-SPECIFIC PHOSPHOLIPASE C FAMILY PROTEIN"/>
    <property type="match status" value="1"/>
</dbReference>
<evidence type="ECO:0000256" key="4">
    <source>
        <dbReference type="SAM" id="MobiDB-lite"/>
    </source>
</evidence>
<dbReference type="GO" id="GO:0004435">
    <property type="term" value="F:phosphatidylinositol-4,5-bisphosphate phospholipase C activity"/>
    <property type="evidence" value="ECO:0007669"/>
    <property type="project" value="UniProtKB-EC"/>
</dbReference>
<feature type="domain" description="C2" evidence="5">
    <location>
        <begin position="581"/>
        <end position="706"/>
    </location>
</feature>
<dbReference type="InterPro" id="IPR001895">
    <property type="entry name" value="RASGEF_cat_dom"/>
</dbReference>
<reference evidence="9" key="2">
    <citation type="submission" date="2016-06" db="EMBL/GenBank/DDBJ databases">
        <title>The genome of a short-lived fish provides insights into sex chromosome evolution and the genetic control of aging.</title>
        <authorList>
            <person name="Reichwald K."/>
            <person name="Felder M."/>
            <person name="Petzold A."/>
            <person name="Koch P."/>
            <person name="Groth M."/>
            <person name="Platzer M."/>
        </authorList>
    </citation>
    <scope>NUCLEOTIDE SEQUENCE</scope>
    <source>
        <tissue evidence="9">Brain</tissue>
    </source>
</reference>
<feature type="domain" description="Ras-associating" evidence="8">
    <location>
        <begin position="876"/>
        <end position="969"/>
    </location>
</feature>
<name>A0A1A7W6R5_9TELE</name>
<dbReference type="SUPFAM" id="SSF51695">
    <property type="entry name" value="PLC-like phosphodiesterases"/>
    <property type="match status" value="1"/>
</dbReference>
<dbReference type="InterPro" id="IPR017946">
    <property type="entry name" value="PLC-like_Pdiesterase_TIM-brl"/>
</dbReference>
<feature type="compositionally biased region" description="Polar residues" evidence="4">
    <location>
        <begin position="461"/>
        <end position="474"/>
    </location>
</feature>
<dbReference type="Pfam" id="PF00387">
    <property type="entry name" value="PI-PLC-Y"/>
    <property type="match status" value="1"/>
</dbReference>
<dbReference type="PROSITE" id="PS50004">
    <property type="entry name" value="C2"/>
    <property type="match status" value="1"/>
</dbReference>
<dbReference type="SUPFAM" id="SSF49562">
    <property type="entry name" value="C2 domain (Calcium/lipid-binding domain, CaLB)"/>
    <property type="match status" value="1"/>
</dbReference>
<dbReference type="InterPro" id="IPR000008">
    <property type="entry name" value="C2_dom"/>
</dbReference>
<feature type="domain" description="Ras-GEF" evidence="7">
    <location>
        <begin position="1"/>
        <end position="221"/>
    </location>
</feature>
<sequence>MPTQNVQRSNAVEDLVARFNEVSSWVTWLVLTAGSMEEKREVFSYLVHVAKCCWNMGNYNGVMEFLAGLRSHGLHIPEKEATVSNILQIIRSCNRSLESEELDETSTSPSTCSSLAFRCNSLRNRCRNHFTIGDLSDSDGDLSTEPAANDGFARFLMDKDNFASRNEESQMDPDELQYPLSYYYIESSHNTYLTGYQFKGESSVELYCHVLLQGCRSVELDCWDGDDGMPVIYHGRTFTTKIPFKDVVEAINRSAFVNSDMPVILSIENHCSLLQQRKMADIFKSVFGERLVTRFLFESDFSDDPHLPSPLQLHADVLTTSTASYGLEENILDDKPDKSPADREEQPADEIPKRMKKPDNMIQSKGKVFDMELGEAFYLPQNKKESRQIAQELSDLIIYCQAVKFPGLSTLSPACSGRGKDRGKSRKSIFGTAPSRITATGEVMTPSRAPGKGGSERLSWEEQQTSPVITPPTSLSSIIRTPKCYHMSSVNENAAKRLCWRYSQKLIQHTVCQLLRTYPAATRIDSANPNPLLFWLHGIQLVALNYQTDDLPMHLNTALFESNGGCGYVLKPAVLWDRSCPLYQQFCPNERDLEKMSPAVYSLTIVSGQNVCPGNSSGSPCIEVEVLGMSADSCHFRTKPIHRNTLNPMWSERFQFSVHFEEMCFLRLAVVENNSSQVTAQRTLLLKALKPGYRHVQLRTQHNEPLEVSSLFIYSHRTEEGPTGGATPSSLLFSSEEKYASQLQRVTVHSAPGPEPFTVYSVTEQTTAKQLLDRVVASAGNPFEYFLCEEKVPLLKERSEVKRCAQYRTIAPEEEVVRLVCSWSTEEGYVGRLCLKTKDENLNERNTFQEAEEEVTVGVKDGGGGEEEMFLVQVYEVSPEQPHTVIKAPRYSTAQDIVQQTLSKAKYSYSVLPNPCDYALVEEVSRDAGSKKSSSPKPQQRVLPDHECVYQAQSRWRGVGKFILRLKEQVVREDKKKVISFASELKKLTSRSRSMTTGVGVDGPAQSKDERAACCVALTELQE</sequence>
<dbReference type="SMART" id="SM00314">
    <property type="entry name" value="RA"/>
    <property type="match status" value="2"/>
</dbReference>
<dbReference type="InterPro" id="IPR001192">
    <property type="entry name" value="PI-PLC_fam"/>
</dbReference>
<dbReference type="PROSITE" id="PS50009">
    <property type="entry name" value="RASGEF_CAT"/>
    <property type="match status" value="1"/>
</dbReference>
<dbReference type="Gene3D" id="2.60.40.150">
    <property type="entry name" value="C2 domain"/>
    <property type="match status" value="1"/>
</dbReference>
<dbReference type="InterPro" id="IPR000159">
    <property type="entry name" value="RA_dom"/>
</dbReference>
<comment type="catalytic activity">
    <reaction evidence="3">
        <text>a 1,2-diacyl-sn-glycero-3-phospho-(1D-myo-inositol-4,5-bisphosphate) + H2O = 1D-myo-inositol 1,4,5-trisphosphate + a 1,2-diacyl-sn-glycerol + H(+)</text>
        <dbReference type="Rhea" id="RHEA:33179"/>
        <dbReference type="ChEBI" id="CHEBI:15377"/>
        <dbReference type="ChEBI" id="CHEBI:15378"/>
        <dbReference type="ChEBI" id="CHEBI:17815"/>
        <dbReference type="ChEBI" id="CHEBI:58456"/>
        <dbReference type="ChEBI" id="CHEBI:203600"/>
        <dbReference type="EC" id="3.1.4.11"/>
    </reaction>
</comment>
<keyword evidence="3" id="KW-0442">Lipid degradation</keyword>
<dbReference type="GO" id="GO:0048015">
    <property type="term" value="P:phosphatidylinositol-mediated signaling"/>
    <property type="evidence" value="ECO:0007669"/>
    <property type="project" value="TreeGrafter"/>
</dbReference>
<dbReference type="InterPro" id="IPR000909">
    <property type="entry name" value="PLipase_C_PInositol-sp_X_dom"/>
</dbReference>
<dbReference type="PROSITE" id="PS50200">
    <property type="entry name" value="RA"/>
    <property type="match status" value="1"/>
</dbReference>
<dbReference type="InterPro" id="IPR046973">
    <property type="entry name" value="PLC-epsilon1_cat"/>
</dbReference>
<dbReference type="InterPro" id="IPR028398">
    <property type="entry name" value="PLC-epsilon1_RA2"/>
</dbReference>
<evidence type="ECO:0000256" key="1">
    <source>
        <dbReference type="ARBA" id="ARBA00023224"/>
    </source>
</evidence>
<evidence type="ECO:0000256" key="3">
    <source>
        <dbReference type="RuleBase" id="RU361133"/>
    </source>
</evidence>
<dbReference type="AlphaFoldDB" id="A0A1A7W6R5"/>
<dbReference type="InterPro" id="IPR023578">
    <property type="entry name" value="Ras_GEF_dom_sf"/>
</dbReference>
<dbReference type="SUPFAM" id="SSF48366">
    <property type="entry name" value="Ras GEF"/>
    <property type="match status" value="1"/>
</dbReference>